<dbReference type="GO" id="GO:0005524">
    <property type="term" value="F:ATP binding"/>
    <property type="evidence" value="ECO:0007669"/>
    <property type="project" value="UniProtKB-UniRule"/>
</dbReference>
<comment type="similarity">
    <text evidence="2">Belongs to the biotin--protein ligase family.</text>
</comment>
<dbReference type="InterPro" id="IPR036390">
    <property type="entry name" value="WH_DNA-bd_sf"/>
</dbReference>
<evidence type="ECO:0000259" key="3">
    <source>
        <dbReference type="PROSITE" id="PS51733"/>
    </source>
</evidence>
<dbReference type="GO" id="GO:0005737">
    <property type="term" value="C:cytoplasm"/>
    <property type="evidence" value="ECO:0007669"/>
    <property type="project" value="TreeGrafter"/>
</dbReference>
<dbReference type="InterPro" id="IPR045864">
    <property type="entry name" value="aa-tRNA-synth_II/BPL/LPL"/>
</dbReference>
<keyword evidence="2" id="KW-0678">Repressor</keyword>
<comment type="function">
    <text evidence="2">Acts both as a biotin--[acetyl-CoA-carboxylase] ligase and a biotin-operon repressor. In the presence of ATP, BirA activates biotin to form the BirA-biotinyl-5'-adenylate (BirA-bio-5'-AMP or holoBirA) complex. HoloBirA can either transfer the biotinyl moiety to the biotin carboxyl carrier protein (BCCP) subunit of acetyl-CoA carboxylase, or bind to the biotin operator site and inhibit transcription of the operon.</text>
</comment>
<dbReference type="HAMAP" id="MF_00978">
    <property type="entry name" value="Bifunct_BirA"/>
    <property type="match status" value="1"/>
</dbReference>
<dbReference type="AlphaFoldDB" id="A0A1H2FLV1"/>
<organism evidence="4 5">
    <name type="scientific">Geopseudomonas guangdongensis</name>
    <dbReference type="NCBI Taxonomy" id="1245526"/>
    <lineage>
        <taxon>Bacteria</taxon>
        <taxon>Pseudomonadati</taxon>
        <taxon>Pseudomonadota</taxon>
        <taxon>Gammaproteobacteria</taxon>
        <taxon>Pseudomonadales</taxon>
        <taxon>Pseudomonadaceae</taxon>
        <taxon>Geopseudomonas</taxon>
    </lineage>
</organism>
<protein>
    <recommendedName>
        <fullName evidence="2">Bifunctional ligase/repressor BirA</fullName>
    </recommendedName>
    <alternativeName>
        <fullName evidence="2">Biotin operon repressor</fullName>
    </alternativeName>
    <alternativeName>
        <fullName evidence="2">Biotin--[acetyl-CoA-carboxylase] ligase</fullName>
        <ecNumber evidence="2">6.3.4.15</ecNumber>
    </alternativeName>
    <alternativeName>
        <fullName evidence="2">Biotin--protein ligase</fullName>
    </alternativeName>
    <alternativeName>
        <fullName evidence="2">Biotin-[acetyl-CoA carboxylase] synthetase</fullName>
    </alternativeName>
</protein>
<evidence type="ECO:0000256" key="2">
    <source>
        <dbReference type="HAMAP-Rule" id="MF_00978"/>
    </source>
</evidence>
<dbReference type="SUPFAM" id="SSF55681">
    <property type="entry name" value="Class II aaRS and biotin synthetases"/>
    <property type="match status" value="1"/>
</dbReference>
<keyword evidence="5" id="KW-1185">Reference proteome</keyword>
<dbReference type="Gene3D" id="3.30.930.10">
    <property type="entry name" value="Bira Bifunctional Protein, Domain 2"/>
    <property type="match status" value="1"/>
</dbReference>
<feature type="binding site" evidence="2">
    <location>
        <position position="108"/>
    </location>
    <ligand>
        <name>biotin</name>
        <dbReference type="ChEBI" id="CHEBI:57586"/>
    </ligand>
</feature>
<feature type="DNA-binding region" description="H-T-H motif" evidence="2">
    <location>
        <begin position="15"/>
        <end position="34"/>
    </location>
</feature>
<feature type="domain" description="BPL/LPL catalytic" evidence="3">
    <location>
        <begin position="67"/>
        <end position="248"/>
    </location>
</feature>
<name>A0A1H2FLV1_9GAMM</name>
<dbReference type="NCBIfam" id="NF008848">
    <property type="entry name" value="PRK11886.1-3"/>
    <property type="match status" value="1"/>
</dbReference>
<dbReference type="InterPro" id="IPR004143">
    <property type="entry name" value="BPL_LPL_catalytic"/>
</dbReference>
<keyword evidence="2" id="KW-0547">Nucleotide-binding</keyword>
<dbReference type="InterPro" id="IPR004408">
    <property type="entry name" value="Biotin_CoA_COase_ligase"/>
</dbReference>
<dbReference type="CDD" id="cd16442">
    <property type="entry name" value="BPL"/>
    <property type="match status" value="1"/>
</dbReference>
<accession>A0A1H2FLV1</accession>
<proteinExistence type="inferred from homology"/>
<keyword evidence="2" id="KW-0092">Biotin</keyword>
<dbReference type="InterPro" id="IPR013196">
    <property type="entry name" value="HTH_11"/>
</dbReference>
<dbReference type="GO" id="GO:0004077">
    <property type="term" value="F:biotin--[biotin carboxyl-carrier protein] ligase activity"/>
    <property type="evidence" value="ECO:0007669"/>
    <property type="project" value="UniProtKB-UniRule"/>
</dbReference>
<reference evidence="5" key="1">
    <citation type="submission" date="2016-10" db="EMBL/GenBank/DDBJ databases">
        <authorList>
            <person name="Varghese N."/>
            <person name="Submissions S."/>
        </authorList>
    </citation>
    <scope>NUCLEOTIDE SEQUENCE [LARGE SCALE GENOMIC DNA]</scope>
    <source>
        <strain evidence="5">CCTCC 2012022</strain>
    </source>
</reference>
<dbReference type="SUPFAM" id="SSF46785">
    <property type="entry name" value="Winged helix' DNA-binding domain"/>
    <property type="match status" value="1"/>
</dbReference>
<keyword evidence="2" id="KW-0805">Transcription regulation</keyword>
<sequence length="316" mass="34349">MQLLRLLADGRFHSGEELGTALGISRSAVWKRLQQLSAEHVLVLHKVRGKGYRLEQPLSLLSVSELSARLPSLTLWVEDCVDSTNAMALKKLAEPAVALPFAILAESQSAGRGRRGRHWVSPYGQSLYLSYAIRVERAAQLQALSLVVGLAVRRALQSFGVSNVGLKWPNDLLVSGCKIAGILLELSGDPADVCHVVIGIGINANLLDANGIDQAWTSVQRVTGCPVDRNALAAVLLEQLDCVLTEHREHGFAAFHEEWEAGHLWQGCEVRLTSGVHEIDGRVLGVTLDGALRLLVDGVERTYSGGELTLRLRHDS</sequence>
<keyword evidence="2" id="KW-0238">DNA-binding</keyword>
<feature type="binding site" evidence="2">
    <location>
        <begin position="112"/>
        <end position="114"/>
    </location>
    <ligand>
        <name>biotin</name>
        <dbReference type="ChEBI" id="CHEBI:57586"/>
    </ligand>
</feature>
<dbReference type="NCBIfam" id="TIGR00121">
    <property type="entry name" value="birA_ligase"/>
    <property type="match status" value="1"/>
</dbReference>
<gene>
    <name evidence="2" type="primary">birA</name>
    <name evidence="4" type="ORF">SAMN05216580_1288</name>
</gene>
<dbReference type="Gene3D" id="2.30.30.100">
    <property type="match status" value="1"/>
</dbReference>
<dbReference type="PANTHER" id="PTHR12835:SF5">
    <property type="entry name" value="BIOTIN--PROTEIN LIGASE"/>
    <property type="match status" value="1"/>
</dbReference>
<dbReference type="Gene3D" id="1.10.10.10">
    <property type="entry name" value="Winged helix-like DNA-binding domain superfamily/Winged helix DNA-binding domain"/>
    <property type="match status" value="1"/>
</dbReference>
<dbReference type="GO" id="GO:0003677">
    <property type="term" value="F:DNA binding"/>
    <property type="evidence" value="ECO:0007669"/>
    <property type="project" value="UniProtKB-UniRule"/>
</dbReference>
<keyword evidence="2" id="KW-0804">Transcription</keyword>
<dbReference type="STRING" id="1245526.SAMN05216580_1288"/>
<dbReference type="Proteomes" id="UP000243063">
    <property type="component" value="Chromosome I"/>
</dbReference>
<keyword evidence="2" id="KW-0067">ATP-binding</keyword>
<dbReference type="InterPro" id="IPR030855">
    <property type="entry name" value="Bifunct_BirA"/>
</dbReference>
<evidence type="ECO:0000313" key="5">
    <source>
        <dbReference type="Proteomes" id="UP000243063"/>
    </source>
</evidence>
<dbReference type="InterPro" id="IPR036388">
    <property type="entry name" value="WH-like_DNA-bd_sf"/>
</dbReference>
<comment type="catalytic activity">
    <reaction evidence="2">
        <text>biotin + L-lysyl-[protein] + ATP = N(6)-biotinyl-L-lysyl-[protein] + AMP + diphosphate + H(+)</text>
        <dbReference type="Rhea" id="RHEA:11756"/>
        <dbReference type="Rhea" id="RHEA-COMP:9752"/>
        <dbReference type="Rhea" id="RHEA-COMP:10505"/>
        <dbReference type="ChEBI" id="CHEBI:15378"/>
        <dbReference type="ChEBI" id="CHEBI:29969"/>
        <dbReference type="ChEBI" id="CHEBI:30616"/>
        <dbReference type="ChEBI" id="CHEBI:33019"/>
        <dbReference type="ChEBI" id="CHEBI:57586"/>
        <dbReference type="ChEBI" id="CHEBI:83144"/>
        <dbReference type="ChEBI" id="CHEBI:456215"/>
        <dbReference type="EC" id="6.3.4.15"/>
    </reaction>
</comment>
<keyword evidence="1 2" id="KW-0436">Ligase</keyword>
<evidence type="ECO:0000256" key="1">
    <source>
        <dbReference type="ARBA" id="ARBA00022598"/>
    </source>
</evidence>
<evidence type="ECO:0000313" key="4">
    <source>
        <dbReference type="EMBL" id="SDU08295.1"/>
    </source>
</evidence>
<feature type="binding site" evidence="2">
    <location>
        <position position="178"/>
    </location>
    <ligand>
        <name>biotin</name>
        <dbReference type="ChEBI" id="CHEBI:57586"/>
    </ligand>
</feature>
<dbReference type="EC" id="6.3.4.15" evidence="2"/>
<dbReference type="Pfam" id="PF03099">
    <property type="entry name" value="BPL_LplA_LipB"/>
    <property type="match status" value="1"/>
</dbReference>
<dbReference type="EMBL" id="LT629780">
    <property type="protein sequence ID" value="SDU08295.1"/>
    <property type="molecule type" value="Genomic_DNA"/>
</dbReference>
<dbReference type="Pfam" id="PF08279">
    <property type="entry name" value="HTH_11"/>
    <property type="match status" value="1"/>
</dbReference>
<dbReference type="PROSITE" id="PS51733">
    <property type="entry name" value="BPL_LPL_CATALYTIC"/>
    <property type="match status" value="1"/>
</dbReference>
<feature type="binding site" evidence="2">
    <location>
        <begin position="83"/>
        <end position="85"/>
    </location>
    <ligand>
        <name>biotin</name>
        <dbReference type="ChEBI" id="CHEBI:57586"/>
    </ligand>
</feature>
<dbReference type="PANTHER" id="PTHR12835">
    <property type="entry name" value="BIOTIN PROTEIN LIGASE"/>
    <property type="match status" value="1"/>
</dbReference>
<dbReference type="GO" id="GO:0006355">
    <property type="term" value="P:regulation of DNA-templated transcription"/>
    <property type="evidence" value="ECO:0007669"/>
    <property type="project" value="UniProtKB-UniRule"/>
</dbReference>